<organism evidence="1 2">
    <name type="scientific">Streptomyces sp. 900129855</name>
    <dbReference type="NCBI Taxonomy" id="3155129"/>
    <lineage>
        <taxon>Bacteria</taxon>
        <taxon>Bacillati</taxon>
        <taxon>Actinomycetota</taxon>
        <taxon>Actinomycetes</taxon>
        <taxon>Kitasatosporales</taxon>
        <taxon>Streptomycetaceae</taxon>
        <taxon>Streptomyces</taxon>
    </lineage>
</organism>
<dbReference type="RefSeq" id="WP_334574393.1">
    <property type="nucleotide sequence ID" value="NZ_JBEZVE010000010.1"/>
</dbReference>
<accession>A0ABV2ZKA4</accession>
<dbReference type="EMBL" id="JBEZVE010000010">
    <property type="protein sequence ID" value="MEU3782981.1"/>
    <property type="molecule type" value="Genomic_DNA"/>
</dbReference>
<proteinExistence type="predicted"/>
<protein>
    <recommendedName>
        <fullName evidence="3">Butirosin biosynthesis protein H N-terminal domain-containing protein</fullName>
    </recommendedName>
</protein>
<keyword evidence="2" id="KW-1185">Reference proteome</keyword>
<name>A0ABV2ZKA4_9ACTN</name>
<evidence type="ECO:0000313" key="2">
    <source>
        <dbReference type="Proteomes" id="UP001550739"/>
    </source>
</evidence>
<sequence length="314" mass="34658">MSGRHEHRLGATIEAEGALDLAYTDTTPIATCHWQLIANVLALRGHPGYWERLGLAWGVRWRGGAVLFGSMTWNDVLAEATGIVVSIQTFATAEAARARELDLSARGVPFLTEVDAFHLPAPASGGESGSRHVVHAVVVVERGPEWVRIVDVNLGRHVMALPAPSYERMRSAPCEGRAEPYKLYALLRDPDRSDSPAHLLTLVRAHLRSTHERSQQALRAYTAWARESDARIDVCRVAGERYQASRFFEYLHAHGVRAAGSMAGCFTDLTDAWYMLHMLAEHEGAARSSHRGRLIRMLQHLAEKESSAAETVLG</sequence>
<evidence type="ECO:0008006" key="3">
    <source>
        <dbReference type="Google" id="ProtNLM"/>
    </source>
</evidence>
<dbReference type="Proteomes" id="UP001550739">
    <property type="component" value="Unassembled WGS sequence"/>
</dbReference>
<reference evidence="1 2" key="1">
    <citation type="submission" date="2024-06" db="EMBL/GenBank/DDBJ databases">
        <title>The Natural Products Discovery Center: Release of the First 8490 Sequenced Strains for Exploring Actinobacteria Biosynthetic Diversity.</title>
        <authorList>
            <person name="Kalkreuter E."/>
            <person name="Kautsar S.A."/>
            <person name="Yang D."/>
            <person name="Bader C.D."/>
            <person name="Teijaro C.N."/>
            <person name="Fluegel L."/>
            <person name="Davis C.M."/>
            <person name="Simpson J.R."/>
            <person name="Lauterbach L."/>
            <person name="Steele A.D."/>
            <person name="Gui C."/>
            <person name="Meng S."/>
            <person name="Li G."/>
            <person name="Viehrig K."/>
            <person name="Ye F."/>
            <person name="Su P."/>
            <person name="Kiefer A.F."/>
            <person name="Nichols A."/>
            <person name="Cepeda A.J."/>
            <person name="Yan W."/>
            <person name="Fan B."/>
            <person name="Jiang Y."/>
            <person name="Adhikari A."/>
            <person name="Zheng C.-J."/>
            <person name="Schuster L."/>
            <person name="Cowan T.M."/>
            <person name="Smanski M.J."/>
            <person name="Chevrette M.G."/>
            <person name="De Carvalho L.P.S."/>
            <person name="Shen B."/>
        </authorList>
    </citation>
    <scope>NUCLEOTIDE SEQUENCE [LARGE SCALE GENOMIC DNA]</scope>
    <source>
        <strain evidence="1 2">NPDC033843</strain>
    </source>
</reference>
<comment type="caution">
    <text evidence="1">The sequence shown here is derived from an EMBL/GenBank/DDBJ whole genome shotgun (WGS) entry which is preliminary data.</text>
</comment>
<evidence type="ECO:0000313" key="1">
    <source>
        <dbReference type="EMBL" id="MEU3782981.1"/>
    </source>
</evidence>
<gene>
    <name evidence="1" type="ORF">AB0E89_20915</name>
</gene>